<name>A0AAV4SGT6_CAEEX</name>
<comment type="caution">
    <text evidence="1">The sequence shown here is derived from an EMBL/GenBank/DDBJ whole genome shotgun (WGS) entry which is preliminary data.</text>
</comment>
<dbReference type="AlphaFoldDB" id="A0AAV4SGT6"/>
<proteinExistence type="predicted"/>
<evidence type="ECO:0000313" key="2">
    <source>
        <dbReference type="Proteomes" id="UP001054945"/>
    </source>
</evidence>
<reference evidence="1 2" key="1">
    <citation type="submission" date="2021-06" db="EMBL/GenBank/DDBJ databases">
        <title>Caerostris extrusa draft genome.</title>
        <authorList>
            <person name="Kono N."/>
            <person name="Arakawa K."/>
        </authorList>
    </citation>
    <scope>NUCLEOTIDE SEQUENCE [LARGE SCALE GENOMIC DNA]</scope>
</reference>
<gene>
    <name evidence="1" type="ORF">CEXT_336061</name>
</gene>
<keyword evidence="2" id="KW-1185">Reference proteome</keyword>
<protein>
    <submittedName>
        <fullName evidence="1">Uncharacterized protein</fullName>
    </submittedName>
</protein>
<dbReference type="Proteomes" id="UP001054945">
    <property type="component" value="Unassembled WGS sequence"/>
</dbReference>
<accession>A0AAV4SGT6</accession>
<sequence>MREVRKIFARIAAGLNSNRKRQTEKFEHFGGFFSRTRKKIFPVNDIENVFLSIYLSPNGVLVKDSE</sequence>
<evidence type="ECO:0000313" key="1">
    <source>
        <dbReference type="EMBL" id="GIY31707.1"/>
    </source>
</evidence>
<organism evidence="1 2">
    <name type="scientific">Caerostris extrusa</name>
    <name type="common">Bark spider</name>
    <name type="synonym">Caerostris bankana</name>
    <dbReference type="NCBI Taxonomy" id="172846"/>
    <lineage>
        <taxon>Eukaryota</taxon>
        <taxon>Metazoa</taxon>
        <taxon>Ecdysozoa</taxon>
        <taxon>Arthropoda</taxon>
        <taxon>Chelicerata</taxon>
        <taxon>Arachnida</taxon>
        <taxon>Araneae</taxon>
        <taxon>Araneomorphae</taxon>
        <taxon>Entelegynae</taxon>
        <taxon>Araneoidea</taxon>
        <taxon>Araneidae</taxon>
        <taxon>Caerostris</taxon>
    </lineage>
</organism>
<dbReference type="EMBL" id="BPLR01009417">
    <property type="protein sequence ID" value="GIY31707.1"/>
    <property type="molecule type" value="Genomic_DNA"/>
</dbReference>